<feature type="region of interest" description="Disordered" evidence="1">
    <location>
        <begin position="30"/>
        <end position="77"/>
    </location>
</feature>
<gene>
    <name evidence="3" type="ORF">IAC78_01685</name>
</gene>
<reference evidence="3" key="2">
    <citation type="journal article" date="2021" name="PeerJ">
        <title>Extensive microbial diversity within the chicken gut microbiome revealed by metagenomics and culture.</title>
        <authorList>
            <person name="Gilroy R."/>
            <person name="Ravi A."/>
            <person name="Getino M."/>
            <person name="Pursley I."/>
            <person name="Horton D.L."/>
            <person name="Alikhan N.F."/>
            <person name="Baker D."/>
            <person name="Gharbi K."/>
            <person name="Hall N."/>
            <person name="Watson M."/>
            <person name="Adriaenssens E.M."/>
            <person name="Foster-Nyarko E."/>
            <person name="Jarju S."/>
            <person name="Secka A."/>
            <person name="Antonio M."/>
            <person name="Oren A."/>
            <person name="Chaudhuri R.R."/>
            <person name="La Ragione R."/>
            <person name="Hildebrand F."/>
            <person name="Pallen M.J."/>
        </authorList>
    </citation>
    <scope>NUCLEOTIDE SEQUENCE</scope>
    <source>
        <strain evidence="3">1748</strain>
    </source>
</reference>
<comment type="caution">
    <text evidence="3">The sequence shown here is derived from an EMBL/GenBank/DDBJ whole genome shotgun (WGS) entry which is preliminary data.</text>
</comment>
<dbReference type="AlphaFoldDB" id="A0A9D9D920"/>
<dbReference type="PROSITE" id="PS51257">
    <property type="entry name" value="PROKAR_LIPOPROTEIN"/>
    <property type="match status" value="1"/>
</dbReference>
<evidence type="ECO:0000256" key="2">
    <source>
        <dbReference type="SAM" id="SignalP"/>
    </source>
</evidence>
<reference evidence="3" key="1">
    <citation type="submission" date="2020-10" db="EMBL/GenBank/DDBJ databases">
        <authorList>
            <person name="Gilroy R."/>
        </authorList>
    </citation>
    <scope>NUCLEOTIDE SEQUENCE</scope>
    <source>
        <strain evidence="3">1748</strain>
    </source>
</reference>
<evidence type="ECO:0000256" key="1">
    <source>
        <dbReference type="SAM" id="MobiDB-lite"/>
    </source>
</evidence>
<accession>A0A9D9D920</accession>
<sequence length="741" mass="80453">MKTKKLFLPLLAASLLTGLVACDGTIISSTSTSSETETTSSSEATSSQTTSSESLTTVSSSETSSSSSSTSTGTDTVTAQEAIDRLKEVVIDAKSYSWTINSLTVQGRTDPIKGVLNREKGYYSPAVINYGENYYVNDGLTGYLDRTFGSGKDELTAAFNYEIIDGVVQVKQAAYYQTMDGVYYVPSTFYDTLSWLYEYDPSTNEPTGEIDLAADELTLETDGSFTTTNEWVIQTILEFSIVYNDDTYLDLIDGARIAIDNEGNINLSLVPNETGKYIIPEEATLITLSDIGTASIPELDALLAEDKALTQGVDADTASLLAATQNYEVTTTAYQILDGETNNLFQNHVEVSEDQALIQALEPNDDGVMEVTDQVNYLYADQTAYQYVNDAVTGQAGFTPVMEGVTSWASFVTQAIGQYSLAPYAMFYDTDFYKAEGDTAYTYVGINADYIAALAFGGYMDESVGQYPDIGTLTVNADGSITIDFHSVVGYTADGQSLVSGVTYTYSVLEDGAEEEWTPTAPDTSLADPTFTETYITGKLDGTTQISADITVEYTIITPETATYKAYYIPEDGIGVIYDEEYDQYSIYADITVKGEELMTMFYLVPGDVEGEYVAATDDGSVSAYYGDAWQGLSLFNISGQALIPNSDKTVYTMNTDFSGFENGLPMFTGFESYGTLTDLTINADGTHLTSYVATYTGSMVSCENTVTLKYGEDAEALDETIRTQINYNVALIESAFAQQQ</sequence>
<keyword evidence="2" id="KW-0732">Signal</keyword>
<feature type="compositionally biased region" description="Low complexity" evidence="1">
    <location>
        <begin position="30"/>
        <end position="76"/>
    </location>
</feature>
<protein>
    <submittedName>
        <fullName evidence="3">Uncharacterized protein</fullName>
    </submittedName>
</protein>
<organism evidence="3 4">
    <name type="scientific">Candidatus Scatoplasma merdavium</name>
    <dbReference type="NCBI Taxonomy" id="2840932"/>
    <lineage>
        <taxon>Bacteria</taxon>
        <taxon>Bacillati</taxon>
        <taxon>Bacillota</taxon>
        <taxon>Bacilli</taxon>
        <taxon>Bacillales</taxon>
        <taxon>Candidatus Scatoplasma</taxon>
    </lineage>
</organism>
<evidence type="ECO:0000313" key="3">
    <source>
        <dbReference type="EMBL" id="MBO8414180.1"/>
    </source>
</evidence>
<name>A0A9D9D920_9BACL</name>
<feature type="chain" id="PRO_5038737834" evidence="2">
    <location>
        <begin position="22"/>
        <end position="741"/>
    </location>
</feature>
<feature type="signal peptide" evidence="2">
    <location>
        <begin position="1"/>
        <end position="21"/>
    </location>
</feature>
<evidence type="ECO:0000313" key="4">
    <source>
        <dbReference type="Proteomes" id="UP000823629"/>
    </source>
</evidence>
<dbReference type="Proteomes" id="UP000823629">
    <property type="component" value="Unassembled WGS sequence"/>
</dbReference>
<proteinExistence type="predicted"/>
<dbReference type="EMBL" id="JADING010000050">
    <property type="protein sequence ID" value="MBO8414180.1"/>
    <property type="molecule type" value="Genomic_DNA"/>
</dbReference>